<keyword evidence="2" id="KW-0325">Glycoprotein</keyword>
<reference evidence="4 5" key="1">
    <citation type="journal article" date="2018" name="Sci. Data">
        <title>The draft genome sequence of cork oak.</title>
        <authorList>
            <person name="Ramos A.M."/>
            <person name="Usie A."/>
            <person name="Barbosa P."/>
            <person name="Barros P.M."/>
            <person name="Capote T."/>
            <person name="Chaves I."/>
            <person name="Simoes F."/>
            <person name="Abreu I."/>
            <person name="Carrasquinho I."/>
            <person name="Faro C."/>
            <person name="Guimaraes J.B."/>
            <person name="Mendonca D."/>
            <person name="Nobrega F."/>
            <person name="Rodrigues L."/>
            <person name="Saibo N.J.M."/>
            <person name="Varela M.C."/>
            <person name="Egas C."/>
            <person name="Matos J."/>
            <person name="Miguel C.M."/>
            <person name="Oliveira M.M."/>
            <person name="Ricardo C.P."/>
            <person name="Goncalves S."/>
        </authorList>
    </citation>
    <scope>NUCLEOTIDE SEQUENCE [LARGE SCALE GENOMIC DNA]</scope>
    <source>
        <strain evidence="5">cv. HL8</strain>
    </source>
</reference>
<keyword evidence="5" id="KW-1185">Reference proteome</keyword>
<dbReference type="EMBL" id="PKMF04000387">
    <property type="protein sequence ID" value="KAK7834343.1"/>
    <property type="molecule type" value="Genomic_DNA"/>
</dbReference>
<dbReference type="PANTHER" id="PTHR13234:SF27">
    <property type="entry name" value="GAMMA INTERFERON INDUCIBLE LYSOSOMAL THIOL REDUCTASE"/>
    <property type="match status" value="1"/>
</dbReference>
<evidence type="ECO:0000256" key="1">
    <source>
        <dbReference type="ARBA" id="ARBA00005679"/>
    </source>
</evidence>
<organism evidence="4 5">
    <name type="scientific">Quercus suber</name>
    <name type="common">Cork oak</name>
    <dbReference type="NCBI Taxonomy" id="58331"/>
    <lineage>
        <taxon>Eukaryota</taxon>
        <taxon>Viridiplantae</taxon>
        <taxon>Streptophyta</taxon>
        <taxon>Embryophyta</taxon>
        <taxon>Tracheophyta</taxon>
        <taxon>Spermatophyta</taxon>
        <taxon>Magnoliopsida</taxon>
        <taxon>eudicotyledons</taxon>
        <taxon>Gunneridae</taxon>
        <taxon>Pentapetalae</taxon>
        <taxon>rosids</taxon>
        <taxon>fabids</taxon>
        <taxon>Fagales</taxon>
        <taxon>Fagaceae</taxon>
        <taxon>Quercus</taxon>
    </lineage>
</organism>
<comment type="similarity">
    <text evidence="1">Belongs to the GILT family.</text>
</comment>
<proteinExistence type="inferred from homology"/>
<dbReference type="PANTHER" id="PTHR13234">
    <property type="entry name" value="GAMMA-INTERFERON INDUCIBLE LYSOSOMAL THIOL REDUCTASE GILT"/>
    <property type="match status" value="1"/>
</dbReference>
<sequence>MSYYTFKSNNLLKLYIPTRTLLETILLWSQNKMASTKLIFTFVIAFLLSLFISPSHSFWSHPPNDDGLKVSAIDSLKVNLSLYYDTLCQNCSTFIVANLTEVFNNDLITIINLRLVPWANAYINKTNNAIVCQHGPDECLLNTLEACAINVWPDVNKHYAVIYCFQFLAIEGKHKEWKSCFDTLGLNKTSVLDCYISGNGTKAMRYTAFPTQLLQKYADETGHLNPPHRFVPWLVVNNQPLLEDYKNFATYVCKAFKGSGAPQACKSLGFHHKGPSESIYDYLVIVFMEDLINIVNLRLVPWENALIVEPNKNIICQHGPDEYNLNAIEAFAINIWPDVKQHFKFIKCVENQDSEGRQIGENTWKSCCQQLSLSPRPVSDCYNSGLGREVKTFKNLVTYVCKAYKGHLQIKACKSLPEEINLDENANSIQPLSNASEAKKMHGSQIAS</sequence>
<dbReference type="AlphaFoldDB" id="A0AAW0K626"/>
<evidence type="ECO:0000256" key="3">
    <source>
        <dbReference type="SAM" id="Phobius"/>
    </source>
</evidence>
<protein>
    <submittedName>
        <fullName evidence="4">Gamma-interferon-responsive lysosomal thiol protein</fullName>
    </submittedName>
</protein>
<dbReference type="GO" id="GO:0016671">
    <property type="term" value="F:oxidoreductase activity, acting on a sulfur group of donors, disulfide as acceptor"/>
    <property type="evidence" value="ECO:0007669"/>
    <property type="project" value="InterPro"/>
</dbReference>
<comment type="caution">
    <text evidence="4">The sequence shown here is derived from an EMBL/GenBank/DDBJ whole genome shotgun (WGS) entry which is preliminary data.</text>
</comment>
<dbReference type="InterPro" id="IPR004911">
    <property type="entry name" value="Interferon-induced_GILT"/>
</dbReference>
<dbReference type="Pfam" id="PF03227">
    <property type="entry name" value="GILT"/>
    <property type="match status" value="2"/>
</dbReference>
<gene>
    <name evidence="4" type="primary">GILT_2</name>
    <name evidence="4" type="ORF">CFP56_024690</name>
</gene>
<feature type="transmembrane region" description="Helical" evidence="3">
    <location>
        <begin position="38"/>
        <end position="59"/>
    </location>
</feature>
<dbReference type="Proteomes" id="UP000237347">
    <property type="component" value="Unassembled WGS sequence"/>
</dbReference>
<evidence type="ECO:0000313" key="4">
    <source>
        <dbReference type="EMBL" id="KAK7834343.1"/>
    </source>
</evidence>
<keyword evidence="3" id="KW-0472">Membrane</keyword>
<name>A0AAW0K626_QUESU</name>
<evidence type="ECO:0000313" key="5">
    <source>
        <dbReference type="Proteomes" id="UP000237347"/>
    </source>
</evidence>
<keyword evidence="3" id="KW-0812">Transmembrane</keyword>
<accession>A0AAW0K626</accession>
<evidence type="ECO:0000256" key="2">
    <source>
        <dbReference type="ARBA" id="ARBA00023180"/>
    </source>
</evidence>
<keyword evidence="3" id="KW-1133">Transmembrane helix</keyword>